<dbReference type="Proteomes" id="UP001174936">
    <property type="component" value="Unassembled WGS sequence"/>
</dbReference>
<dbReference type="EMBL" id="JAULSV010000001">
    <property type="protein sequence ID" value="KAK0654881.1"/>
    <property type="molecule type" value="Genomic_DNA"/>
</dbReference>
<name>A0AA39YNJ1_9PEZI</name>
<comment type="caution">
    <text evidence="1">The sequence shown here is derived from an EMBL/GenBank/DDBJ whole genome shotgun (WGS) entry which is preliminary data.</text>
</comment>
<gene>
    <name evidence="1" type="ORF">B0T16DRAFT_395801</name>
</gene>
<dbReference type="AlphaFoldDB" id="A0AA39YNJ1"/>
<sequence>MSQPMTSVSTLTLELEAWHNDPFEPGELDAQMPSIKSMFPNVTDVRMHRKRFTLPTLSTLLGHGGFTNLTSFQMISDDPFNPVHTNDIIALLAEYSPALKYLVFLLLPDHPLFHWQWLPPLRTLTALTHLEIFVISCEFMATTRNSNSAVVPASLRILHLATGKPHSPHAADTLMEALEATHEQANRGFYPNLREIRVDIARSDVSMEEKYSETVVVEARWSGLEILSKPNRQDTNLKRLGTFVEVFDEIGILLVPVIFPSGSGVSWPVRLASFPKELRDG</sequence>
<protein>
    <submittedName>
        <fullName evidence="1">Uncharacterized protein</fullName>
    </submittedName>
</protein>
<accession>A0AA39YNJ1</accession>
<keyword evidence="2" id="KW-1185">Reference proteome</keyword>
<evidence type="ECO:0000313" key="1">
    <source>
        <dbReference type="EMBL" id="KAK0654881.1"/>
    </source>
</evidence>
<proteinExistence type="predicted"/>
<evidence type="ECO:0000313" key="2">
    <source>
        <dbReference type="Proteomes" id="UP001174936"/>
    </source>
</evidence>
<reference evidence="1" key="1">
    <citation type="submission" date="2023-06" db="EMBL/GenBank/DDBJ databases">
        <title>Genome-scale phylogeny and comparative genomics of the fungal order Sordariales.</title>
        <authorList>
            <consortium name="Lawrence Berkeley National Laboratory"/>
            <person name="Hensen N."/>
            <person name="Bonometti L."/>
            <person name="Westerberg I."/>
            <person name="Brannstrom I.O."/>
            <person name="Guillou S."/>
            <person name="Cros-Aarteil S."/>
            <person name="Calhoun S."/>
            <person name="Haridas S."/>
            <person name="Kuo A."/>
            <person name="Mondo S."/>
            <person name="Pangilinan J."/>
            <person name="Riley R."/>
            <person name="Labutti K."/>
            <person name="Andreopoulos B."/>
            <person name="Lipzen A."/>
            <person name="Chen C."/>
            <person name="Yanf M."/>
            <person name="Daum C."/>
            <person name="Ng V."/>
            <person name="Clum A."/>
            <person name="Steindorff A."/>
            <person name="Ohm R."/>
            <person name="Martin F."/>
            <person name="Silar P."/>
            <person name="Natvig D."/>
            <person name="Lalanne C."/>
            <person name="Gautier V."/>
            <person name="Ament-Velasquez S.L."/>
            <person name="Kruys A."/>
            <person name="Hutchinson M.I."/>
            <person name="Powell A.J."/>
            <person name="Barry K."/>
            <person name="Miller A.N."/>
            <person name="Grigoriev I.V."/>
            <person name="Debuchy R."/>
            <person name="Gladieux P."/>
            <person name="Thoren M.H."/>
            <person name="Johannesson H."/>
        </authorList>
    </citation>
    <scope>NUCLEOTIDE SEQUENCE</scope>
    <source>
        <strain evidence="1">SMH2532-1</strain>
    </source>
</reference>
<organism evidence="1 2">
    <name type="scientific">Cercophora newfieldiana</name>
    <dbReference type="NCBI Taxonomy" id="92897"/>
    <lineage>
        <taxon>Eukaryota</taxon>
        <taxon>Fungi</taxon>
        <taxon>Dikarya</taxon>
        <taxon>Ascomycota</taxon>
        <taxon>Pezizomycotina</taxon>
        <taxon>Sordariomycetes</taxon>
        <taxon>Sordariomycetidae</taxon>
        <taxon>Sordariales</taxon>
        <taxon>Lasiosphaeriaceae</taxon>
        <taxon>Cercophora</taxon>
    </lineage>
</organism>